<protein>
    <recommendedName>
        <fullName evidence="3">DM13 domain-containing protein</fullName>
    </recommendedName>
</protein>
<proteinExistence type="predicted"/>
<keyword evidence="2" id="KW-0732">Signal</keyword>
<dbReference type="AlphaFoldDB" id="A0A8S1CE20"/>
<evidence type="ECO:0000259" key="3">
    <source>
        <dbReference type="PROSITE" id="PS51549"/>
    </source>
</evidence>
<evidence type="ECO:0000256" key="1">
    <source>
        <dbReference type="ARBA" id="ARBA00022737"/>
    </source>
</evidence>
<feature type="signal peptide" evidence="2">
    <location>
        <begin position="1"/>
        <end position="36"/>
    </location>
</feature>
<keyword evidence="1" id="KW-0677">Repeat</keyword>
<dbReference type="EMBL" id="CADEPI010000049">
    <property type="protein sequence ID" value="CAB3369947.1"/>
    <property type="molecule type" value="Genomic_DNA"/>
</dbReference>
<accession>A0A8S1CE20</accession>
<evidence type="ECO:0000313" key="4">
    <source>
        <dbReference type="EMBL" id="CAB3369947.1"/>
    </source>
</evidence>
<dbReference type="OrthoDB" id="2448405at2759"/>
<evidence type="ECO:0000256" key="2">
    <source>
        <dbReference type="SAM" id="SignalP"/>
    </source>
</evidence>
<reference evidence="4 5" key="1">
    <citation type="submission" date="2020-04" db="EMBL/GenBank/DDBJ databases">
        <authorList>
            <person name="Alioto T."/>
            <person name="Alioto T."/>
            <person name="Gomez Garrido J."/>
        </authorList>
    </citation>
    <scope>NUCLEOTIDE SEQUENCE [LARGE SCALE GENOMIC DNA]</scope>
</reference>
<organism evidence="4 5">
    <name type="scientific">Cloeon dipterum</name>
    <dbReference type="NCBI Taxonomy" id="197152"/>
    <lineage>
        <taxon>Eukaryota</taxon>
        <taxon>Metazoa</taxon>
        <taxon>Ecdysozoa</taxon>
        <taxon>Arthropoda</taxon>
        <taxon>Hexapoda</taxon>
        <taxon>Insecta</taxon>
        <taxon>Pterygota</taxon>
        <taxon>Palaeoptera</taxon>
        <taxon>Ephemeroptera</taxon>
        <taxon>Pisciforma</taxon>
        <taxon>Baetidae</taxon>
        <taxon>Cloeon</taxon>
    </lineage>
</organism>
<dbReference type="InterPro" id="IPR019545">
    <property type="entry name" value="DM13_domain"/>
</dbReference>
<feature type="domain" description="DM13" evidence="3">
    <location>
        <begin position="46"/>
        <end position="154"/>
    </location>
</feature>
<dbReference type="Pfam" id="PF10517">
    <property type="entry name" value="DM13"/>
    <property type="match status" value="2"/>
</dbReference>
<gene>
    <name evidence="4" type="ORF">CLODIP_2_CD14646</name>
</gene>
<dbReference type="PANTHER" id="PTHR24036:SF5">
    <property type="entry name" value="THROMBOMODULIN"/>
    <property type="match status" value="1"/>
</dbReference>
<comment type="caution">
    <text evidence="4">The sequence shown here is derived from an EMBL/GenBank/DDBJ whole genome shotgun (WGS) entry which is preliminary data.</text>
</comment>
<dbReference type="PANTHER" id="PTHR24036">
    <property type="entry name" value="SKELETOR-RELATED"/>
    <property type="match status" value="1"/>
</dbReference>
<feature type="chain" id="PRO_5035896978" description="DM13 domain-containing protein" evidence="2">
    <location>
        <begin position="37"/>
        <end position="323"/>
    </location>
</feature>
<dbReference type="InterPro" id="IPR052126">
    <property type="entry name" value="Spindle_Org/Thrombomodulin"/>
</dbReference>
<dbReference type="PROSITE" id="PS51549">
    <property type="entry name" value="DM13"/>
    <property type="match status" value="2"/>
</dbReference>
<keyword evidence="5" id="KW-1185">Reference proteome</keyword>
<sequence>MTAGTESLVGRRLVVENLKSLAVYLLFLQAFASGSAQKEPYGVELGDFEGQTGLGVTGKVYAVDEKNLYIKDFTYDGKEDAFFWVGTDENPSAEGIIVKYPEGANNTEEPRKLPALNNVSFLLRLPQSTTIRSIKSLAVWNPEKTESLGSVVIPKDVSVPVPKVLPEFSRLAHDLRSGNVTILDARTFLIPDLHYDGKGPDAYFMVGNGSKPHGKGTKVPNELGDLNVLRAYRGQTIAIQLPENLTVYNIDWLVMWCIQYKHNFGYVTIPKDLNVPPALGQNKIGVLSRLILSLPRSSLWIAKSCVLSPRAINNKLSENVRHQ</sequence>
<dbReference type="Proteomes" id="UP000494165">
    <property type="component" value="Unassembled WGS sequence"/>
</dbReference>
<evidence type="ECO:0000313" key="5">
    <source>
        <dbReference type="Proteomes" id="UP000494165"/>
    </source>
</evidence>
<dbReference type="SMART" id="SM00686">
    <property type="entry name" value="DM13"/>
    <property type="match status" value="2"/>
</dbReference>
<name>A0A8S1CE20_9INSE</name>
<feature type="domain" description="DM13" evidence="3">
    <location>
        <begin position="166"/>
        <end position="270"/>
    </location>
</feature>